<gene>
    <name evidence="3" type="ORF">GIS02_06230</name>
</gene>
<dbReference type="AlphaFoldDB" id="A0A848DC19"/>
<organism evidence="3 4">
    <name type="scientific">Candidatus Ethanoperedens thermophilum</name>
    <dbReference type="NCBI Taxonomy" id="2766897"/>
    <lineage>
        <taxon>Archaea</taxon>
        <taxon>Methanobacteriati</taxon>
        <taxon>Methanobacteriota</taxon>
        <taxon>Stenosarchaea group</taxon>
        <taxon>Methanomicrobia</taxon>
        <taxon>Methanosarcinales</taxon>
        <taxon>Methanosarcinales incertae sedis</taxon>
        <taxon>GOM Arc I cluster</taxon>
        <taxon>Candidatus Ethanoperedens</taxon>
    </lineage>
</organism>
<dbReference type="Proteomes" id="UP000606580">
    <property type="component" value="Unassembled WGS sequence"/>
</dbReference>
<proteinExistence type="predicted"/>
<dbReference type="InterPro" id="IPR013785">
    <property type="entry name" value="Aldolase_TIM"/>
</dbReference>
<dbReference type="Pfam" id="PF01791">
    <property type="entry name" value="DeoC"/>
    <property type="match status" value="1"/>
</dbReference>
<dbReference type="PANTHER" id="PTHR47916">
    <property type="entry name" value="FRUCTOSE-BISPHOSPHATE ALDOLASE CLASS 1"/>
    <property type="match status" value="1"/>
</dbReference>
<dbReference type="InterPro" id="IPR050456">
    <property type="entry name" value="DeoC/FbaB_aldolase"/>
</dbReference>
<dbReference type="Gene3D" id="3.20.20.70">
    <property type="entry name" value="Aldolase class I"/>
    <property type="match status" value="1"/>
</dbReference>
<dbReference type="GO" id="GO:0004332">
    <property type="term" value="F:fructose-bisphosphate aldolase activity"/>
    <property type="evidence" value="ECO:0007669"/>
    <property type="project" value="UniProtKB-EC"/>
</dbReference>
<accession>A0A848DC19</accession>
<keyword evidence="2" id="KW-0704">Schiff base</keyword>
<dbReference type="EC" id="4.1.2.13" evidence="1"/>
<evidence type="ECO:0000313" key="4">
    <source>
        <dbReference type="Proteomes" id="UP000606580"/>
    </source>
</evidence>
<dbReference type="InterPro" id="IPR002915">
    <property type="entry name" value="DeoC/FbaB/LacD_aldolase"/>
</dbReference>
<protein>
    <recommendedName>
        <fullName evidence="1">fructose-bisphosphate aldolase</fullName>
        <ecNumber evidence="1">4.1.2.13</ecNumber>
    </recommendedName>
</protein>
<evidence type="ECO:0000256" key="2">
    <source>
        <dbReference type="ARBA" id="ARBA00023270"/>
    </source>
</evidence>
<dbReference type="EMBL" id="WNEG01000107">
    <property type="protein sequence ID" value="NMG83782.1"/>
    <property type="molecule type" value="Genomic_DNA"/>
</dbReference>
<dbReference type="SMART" id="SM01133">
    <property type="entry name" value="DeoC"/>
    <property type="match status" value="1"/>
</dbReference>
<dbReference type="SUPFAM" id="SSF51569">
    <property type="entry name" value="Aldolase"/>
    <property type="match status" value="1"/>
</dbReference>
<name>A0A848DC19_9EURY</name>
<evidence type="ECO:0000256" key="1">
    <source>
        <dbReference type="ARBA" id="ARBA00013068"/>
    </source>
</evidence>
<evidence type="ECO:0000313" key="3">
    <source>
        <dbReference type="EMBL" id="NMG83782.1"/>
    </source>
</evidence>
<reference evidence="3" key="1">
    <citation type="journal article" date="2020" name="MBio">
        <title>'Candidatus Ethanoperedens,' a Thermophilic Genus of Archaea Mediating the Anaerobic Oxidation of Ethane.</title>
        <authorList>
            <person name="Hahn C.J."/>
            <person name="Laso-Perez R."/>
            <person name="Vulcano F."/>
            <person name="Vaziourakis K.M."/>
            <person name="Stokke R."/>
            <person name="Steen I.H."/>
            <person name="Teske A."/>
            <person name="Boetius A."/>
            <person name="Liebeke M."/>
            <person name="Amann R."/>
            <person name="Knittel K."/>
            <person name="Wegener G."/>
        </authorList>
    </citation>
    <scope>NUCLEOTIDE SEQUENCE</scope>
    <source>
        <strain evidence="3">GoM-Arc1-LC-WB58</strain>
    </source>
</reference>
<dbReference type="PANTHER" id="PTHR47916:SF4">
    <property type="entry name" value="FRUCTOSE-BISPHOSPHATE ALDOLASE CLASS 1"/>
    <property type="match status" value="1"/>
</dbReference>
<sequence>MRRSFINLEPYYNSGVEKMNVNVEANLASRPKLQDFKNYNRSEAILKKLYSMLYGHGPGHGTFLSLPFDQLIEHGTGHLFKWRRENPTPEEIKLTGRGCADPRAVAELANAGGYSAYVLHPGVAAYASNFVKPDLPLIYKIDGRLNQPDAASIQSIIGDIKDAVNLGASAIGTSLYPGSDMIGKDMERVAAVVRKAHANGFPAVVWAYARGEGVDNIKDTLYWTSTACSLAASMGADIIKTKYPAPVTDKNRDEYFAYIQSQEKKVKGIEKYLEFEPEKGEKLSHEQLVERVTYLTDAAPESFMVVSGGPKIKGNAKEELVEQTKVVMEGGAEGRIIGRNFWGVPMEEALDLTSAVKEAMKDKRYQRAFSRGTFTFK</sequence>
<comment type="caution">
    <text evidence="3">The sequence shown here is derived from an EMBL/GenBank/DDBJ whole genome shotgun (WGS) entry which is preliminary data.</text>
</comment>